<proteinExistence type="inferred from homology"/>
<comment type="catalytic activity">
    <reaction evidence="5">
        <text>UDP-N-acetyl-alpha-D-mannosamine + N-acetyl-alpha-D-glucosaminyl-di-trans,octa-cis-undecaprenyl diphosphate = N-acetyl-beta-D-mannosaminyl-(1-&gt;4)-N-acetyl-alpha-D-glucosaminyl di-trans,octa-cis-undecaprenyl diphosphate + UDP + H(+)</text>
        <dbReference type="Rhea" id="RHEA:16053"/>
        <dbReference type="ChEBI" id="CHEBI:15378"/>
        <dbReference type="ChEBI" id="CHEBI:58223"/>
        <dbReference type="ChEBI" id="CHEBI:62959"/>
        <dbReference type="ChEBI" id="CHEBI:68623"/>
        <dbReference type="ChEBI" id="CHEBI:132210"/>
        <dbReference type="EC" id="2.4.1.187"/>
    </reaction>
</comment>
<evidence type="ECO:0000313" key="7">
    <source>
        <dbReference type="Proteomes" id="UP000287156"/>
    </source>
</evidence>
<dbReference type="GO" id="GO:0047244">
    <property type="term" value="F:N-acetylglucosaminyldiphosphoundecaprenol N-acetyl-beta-D-mannosaminyltransferase activity"/>
    <property type="evidence" value="ECO:0007669"/>
    <property type="project" value="UniProtKB-UniRule"/>
</dbReference>
<dbReference type="AlphaFoldDB" id="A0A429XZL3"/>
<keyword evidence="2 5" id="KW-0808">Transferase</keyword>
<evidence type="ECO:0000256" key="4">
    <source>
        <dbReference type="ARBA" id="ARBA00023316"/>
    </source>
</evidence>
<organism evidence="6 7">
    <name type="scientific">Siminovitchia acidinfaciens</name>
    <dbReference type="NCBI Taxonomy" id="2321395"/>
    <lineage>
        <taxon>Bacteria</taxon>
        <taxon>Bacillati</taxon>
        <taxon>Bacillota</taxon>
        <taxon>Bacilli</taxon>
        <taxon>Bacillales</taxon>
        <taxon>Bacillaceae</taxon>
        <taxon>Siminovitchia</taxon>
    </lineage>
</organism>
<dbReference type="EMBL" id="QYTV02000004">
    <property type="protein sequence ID" value="RST74222.1"/>
    <property type="molecule type" value="Genomic_DNA"/>
</dbReference>
<evidence type="ECO:0000256" key="3">
    <source>
        <dbReference type="ARBA" id="ARBA00022944"/>
    </source>
</evidence>
<evidence type="ECO:0000256" key="1">
    <source>
        <dbReference type="ARBA" id="ARBA00022676"/>
    </source>
</evidence>
<evidence type="ECO:0000256" key="2">
    <source>
        <dbReference type="ARBA" id="ARBA00022679"/>
    </source>
</evidence>
<dbReference type="Proteomes" id="UP000287156">
    <property type="component" value="Unassembled WGS sequence"/>
</dbReference>
<keyword evidence="1 5" id="KW-0328">Glycosyltransferase</keyword>
<dbReference type="GO" id="GO:0019350">
    <property type="term" value="P:teichoic acid biosynthetic process"/>
    <property type="evidence" value="ECO:0007669"/>
    <property type="project" value="UniProtKB-UniRule"/>
</dbReference>
<accession>A0A429XZL3</accession>
<comment type="pathway">
    <text evidence="5">Cell wall biogenesis; teichoic acid biosynthesis.</text>
</comment>
<dbReference type="Pfam" id="PF03808">
    <property type="entry name" value="Glyco_tran_WecG"/>
    <property type="match status" value="1"/>
</dbReference>
<dbReference type="HAMAP" id="MF_02070">
    <property type="entry name" value="TagA_TarA"/>
    <property type="match status" value="1"/>
</dbReference>
<dbReference type="CDD" id="cd06533">
    <property type="entry name" value="Glyco_transf_WecG_TagA"/>
    <property type="match status" value="1"/>
</dbReference>
<keyword evidence="3 5" id="KW-0777">Teichoic acid biosynthesis</keyword>
<dbReference type="GO" id="GO:0071555">
    <property type="term" value="P:cell wall organization"/>
    <property type="evidence" value="ECO:0007669"/>
    <property type="project" value="UniProtKB-KW"/>
</dbReference>
<dbReference type="OrthoDB" id="9771846at2"/>
<dbReference type="PANTHER" id="PTHR34136">
    <property type="match status" value="1"/>
</dbReference>
<dbReference type="UniPathway" id="UPA00632"/>
<reference evidence="6" key="1">
    <citation type="submission" date="2018-12" db="EMBL/GenBank/DDBJ databases">
        <authorList>
            <person name="Sun L."/>
            <person name="Chen Z."/>
        </authorList>
    </citation>
    <scope>NUCLEOTIDE SEQUENCE [LARGE SCALE GENOMIC DNA]</scope>
    <source>
        <strain evidence="6">3-2-2</strain>
    </source>
</reference>
<dbReference type="RefSeq" id="WP_126050667.1">
    <property type="nucleotide sequence ID" value="NZ_QYTV02000004.1"/>
</dbReference>
<evidence type="ECO:0000256" key="5">
    <source>
        <dbReference type="HAMAP-Rule" id="MF_02070"/>
    </source>
</evidence>
<comment type="caution">
    <text evidence="6">The sequence shown here is derived from an EMBL/GenBank/DDBJ whole genome shotgun (WGS) entry which is preliminary data.</text>
</comment>
<comment type="function">
    <text evidence="5">Catalyzes the conversion of GlcNAc-PP-undecaprenol into ManNAc-GlcNAc-PP-undecaprenol, the first committed lipid intermediate in the de novo synthesis of teichoic acid.</text>
</comment>
<keyword evidence="7" id="KW-1185">Reference proteome</keyword>
<dbReference type="InterPro" id="IPR004629">
    <property type="entry name" value="WecG_TagA_CpsF"/>
</dbReference>
<comment type="similarity">
    <text evidence="5">Belongs to the glycosyltransferase 26 family. TagA/TarA subfamily.</text>
</comment>
<protein>
    <recommendedName>
        <fullName evidence="5">N-acetylglucosaminyldiphosphoundecaprenol N-acetyl-beta-D-mannosaminyltransferase</fullName>
        <ecNumber evidence="5">2.4.1.187</ecNumber>
    </recommendedName>
    <alternativeName>
        <fullName evidence="5">N-acetylmannosaminyltransferase</fullName>
    </alternativeName>
    <alternativeName>
        <fullName evidence="5">UDP-N-acetylmannosamine transferase</fullName>
    </alternativeName>
    <alternativeName>
        <fullName evidence="5">UDP-N-acetylmannosamine:N-acetylglucosaminyl pyrophosphorylundecaprenol N-acetylmannosaminyltransferase</fullName>
    </alternativeName>
</protein>
<dbReference type="EC" id="2.4.1.187" evidence="5"/>
<dbReference type="NCBIfam" id="TIGR00696">
    <property type="entry name" value="wecG_tagA_cpsF"/>
    <property type="match status" value="1"/>
</dbReference>
<keyword evidence="4 5" id="KW-0961">Cell wall biogenesis/degradation</keyword>
<sequence>MSKKVDVLGIEFEHTTKTEIIYTLEKRIRDNKKTFIVTANPEIVMYAQRDSQYKNIVQSADYILPDGIGIIMGAKLLKNPLPERIPGFDLMKDLLTIANKEQLRVFFLGARENVLNKAIDNVKHDYPGIQIAGCHHGFFNEEDPEVATMVQESNPDIVFVALGFPRQERWIRNNAHLFQQGIFMGVGGSFDVLSGTVKRAPALWRKLNIEWLYRLIKQPQRWKRMTFLPIFMLKVIFTRKQDSRSS</sequence>
<evidence type="ECO:0000313" key="6">
    <source>
        <dbReference type="EMBL" id="RST74222.1"/>
    </source>
</evidence>
<name>A0A429XZL3_9BACI</name>
<dbReference type="InterPro" id="IPR034714">
    <property type="entry name" value="TagA_TarA"/>
</dbReference>
<gene>
    <name evidence="6" type="ORF">D4T97_011140</name>
</gene>
<dbReference type="PANTHER" id="PTHR34136:SF1">
    <property type="entry name" value="UDP-N-ACETYL-D-MANNOSAMINURONIC ACID TRANSFERASE"/>
    <property type="match status" value="1"/>
</dbReference>